<dbReference type="Gene3D" id="1.25.40.10">
    <property type="entry name" value="Tetratricopeptide repeat domain"/>
    <property type="match status" value="1"/>
</dbReference>
<evidence type="ECO:0000256" key="1">
    <source>
        <dbReference type="SAM" id="MobiDB-lite"/>
    </source>
</evidence>
<proteinExistence type="predicted"/>
<reference evidence="2" key="1">
    <citation type="submission" date="2020-10" db="EMBL/GenBank/DDBJ databases">
        <authorList>
            <person name="Han B."/>
            <person name="Lu T."/>
            <person name="Zhao Q."/>
            <person name="Huang X."/>
            <person name="Zhao Y."/>
        </authorList>
    </citation>
    <scope>NUCLEOTIDE SEQUENCE</scope>
</reference>
<evidence type="ECO:0000313" key="3">
    <source>
        <dbReference type="Proteomes" id="UP000604825"/>
    </source>
</evidence>
<feature type="compositionally biased region" description="Gly residues" evidence="1">
    <location>
        <begin position="494"/>
        <end position="503"/>
    </location>
</feature>
<dbReference type="InterPro" id="IPR046960">
    <property type="entry name" value="PPR_At4g14850-like_plant"/>
</dbReference>
<feature type="compositionally biased region" description="Low complexity" evidence="1">
    <location>
        <begin position="7"/>
        <end position="16"/>
    </location>
</feature>
<feature type="region of interest" description="Disordered" evidence="1">
    <location>
        <begin position="1"/>
        <end position="26"/>
    </location>
</feature>
<sequence>MNHERFPQFPAAGGADQPPPGKARPWQRRCRAGTRQGRPLRAPSSASGRVPLDSYALCSALHSTPSAAETLHALASKSGWFGSVIVSCALAASYGGSGRYLDAQRLFDESPAKNGVFGNAVLADYVGAVKWAPVLGFARSSQSYCCRSTARWQTLIFASRRTGMRSGGTEVDLFLVSAFVDMYAKCGVIRQAERVFGLAQQETDGRDLIQLAVGIEMLESLFSNLGPKVCDVPNDTKYFLKKCKNCIETIAKPQPEVCIEHSAQLVTHGPAIKIWSASRCKKAQFRRPYTAQIAPACNHSSSTQSSDCLKEYMPPQLKCRKPNHATQRCFSMKHGGRTREIALLSSFQYPDEQRSKRQTAAGGCRPRGGQVLRQQRSMMERNTERLSTSWRESGCGMYTCTGRRESEWGRRPRSLGNVPGGGRPEAAMWSWGRRSCSLWHVRRGGRPDAAMGTTSALATAGTGRREGGGGDGDGSCTGGGRSRPKEEGSASRSCGGGGDGGVGRVDKEASCPGTEARGTVLL</sequence>
<dbReference type="GO" id="GO:0009451">
    <property type="term" value="P:RNA modification"/>
    <property type="evidence" value="ECO:0007669"/>
    <property type="project" value="InterPro"/>
</dbReference>
<dbReference type="Proteomes" id="UP000604825">
    <property type="component" value="Unassembled WGS sequence"/>
</dbReference>
<dbReference type="AlphaFoldDB" id="A0A811Q265"/>
<dbReference type="PANTHER" id="PTHR47926">
    <property type="entry name" value="PENTATRICOPEPTIDE REPEAT-CONTAINING PROTEIN"/>
    <property type="match status" value="1"/>
</dbReference>
<protein>
    <recommendedName>
        <fullName evidence="4">Pentatricopeptide repeat-containing protein</fullName>
    </recommendedName>
</protein>
<feature type="region of interest" description="Disordered" evidence="1">
    <location>
        <begin position="459"/>
        <end position="522"/>
    </location>
</feature>
<dbReference type="InterPro" id="IPR011990">
    <property type="entry name" value="TPR-like_helical_dom_sf"/>
</dbReference>
<gene>
    <name evidence="2" type="ORF">NCGR_LOCUS33807</name>
</gene>
<dbReference type="GO" id="GO:0003723">
    <property type="term" value="F:RNA binding"/>
    <property type="evidence" value="ECO:0007669"/>
    <property type="project" value="InterPro"/>
</dbReference>
<dbReference type="EMBL" id="CAJGYO010000008">
    <property type="protein sequence ID" value="CAD6250011.1"/>
    <property type="molecule type" value="Genomic_DNA"/>
</dbReference>
<feature type="compositionally biased region" description="Gly residues" evidence="1">
    <location>
        <begin position="469"/>
        <end position="481"/>
    </location>
</feature>
<dbReference type="PANTHER" id="PTHR47926:SF386">
    <property type="entry name" value="PENTATRICOPEPTIDE REPEAT-CONTAINING PROTEIN"/>
    <property type="match status" value="1"/>
</dbReference>
<comment type="caution">
    <text evidence="2">The sequence shown here is derived from an EMBL/GenBank/DDBJ whole genome shotgun (WGS) entry which is preliminary data.</text>
</comment>
<organism evidence="2 3">
    <name type="scientific">Miscanthus lutarioriparius</name>
    <dbReference type="NCBI Taxonomy" id="422564"/>
    <lineage>
        <taxon>Eukaryota</taxon>
        <taxon>Viridiplantae</taxon>
        <taxon>Streptophyta</taxon>
        <taxon>Embryophyta</taxon>
        <taxon>Tracheophyta</taxon>
        <taxon>Spermatophyta</taxon>
        <taxon>Magnoliopsida</taxon>
        <taxon>Liliopsida</taxon>
        <taxon>Poales</taxon>
        <taxon>Poaceae</taxon>
        <taxon>PACMAD clade</taxon>
        <taxon>Panicoideae</taxon>
        <taxon>Andropogonodae</taxon>
        <taxon>Andropogoneae</taxon>
        <taxon>Saccharinae</taxon>
        <taxon>Miscanthus</taxon>
    </lineage>
</organism>
<name>A0A811Q265_9POAL</name>
<keyword evidence="3" id="KW-1185">Reference proteome</keyword>
<evidence type="ECO:0000313" key="2">
    <source>
        <dbReference type="EMBL" id="CAD6250011.1"/>
    </source>
</evidence>
<accession>A0A811Q265</accession>
<evidence type="ECO:0008006" key="4">
    <source>
        <dbReference type="Google" id="ProtNLM"/>
    </source>
</evidence>